<feature type="chain" id="PRO_5043959414" evidence="1">
    <location>
        <begin position="23"/>
        <end position="137"/>
    </location>
</feature>
<evidence type="ECO:0000313" key="3">
    <source>
        <dbReference type="Proteomes" id="UP001359886"/>
    </source>
</evidence>
<accession>A0AAW9RBK5</accession>
<dbReference type="InterPro" id="IPR046150">
    <property type="entry name" value="DUF6152"/>
</dbReference>
<keyword evidence="3" id="KW-1185">Reference proteome</keyword>
<name>A0AAW9RBK5_9GAMM</name>
<dbReference type="Pfam" id="PF19649">
    <property type="entry name" value="DUF6152"/>
    <property type="match status" value="1"/>
</dbReference>
<protein>
    <submittedName>
        <fullName evidence="2">DUF6152 family protein</fullName>
    </submittedName>
</protein>
<dbReference type="Proteomes" id="UP001359886">
    <property type="component" value="Unassembled WGS sequence"/>
</dbReference>
<reference evidence="2 3" key="1">
    <citation type="submission" date="2024-02" db="EMBL/GenBank/DDBJ databases">
        <title>A novel Wenzhouxiangellaceae bacterium, isolated from coastal sediments.</title>
        <authorList>
            <person name="Du Z.-J."/>
            <person name="Ye Y.-Q."/>
            <person name="Zhang X.-Y."/>
        </authorList>
    </citation>
    <scope>NUCLEOTIDE SEQUENCE [LARGE SCALE GENOMIC DNA]</scope>
    <source>
        <strain evidence="2 3">CH-27</strain>
    </source>
</reference>
<comment type="caution">
    <text evidence="2">The sequence shown here is derived from an EMBL/GenBank/DDBJ whole genome shotgun (WGS) entry which is preliminary data.</text>
</comment>
<dbReference type="RefSeq" id="WP_354693439.1">
    <property type="nucleotide sequence ID" value="NZ_JAZHOG010000001.1"/>
</dbReference>
<evidence type="ECO:0000313" key="2">
    <source>
        <dbReference type="EMBL" id="MEJ8566115.1"/>
    </source>
</evidence>
<evidence type="ECO:0000256" key="1">
    <source>
        <dbReference type="SAM" id="SignalP"/>
    </source>
</evidence>
<feature type="signal peptide" evidence="1">
    <location>
        <begin position="1"/>
        <end position="22"/>
    </location>
</feature>
<gene>
    <name evidence="2" type="ORF">V3330_00650</name>
</gene>
<keyword evidence="1" id="KW-0732">Signal</keyword>
<dbReference type="EMBL" id="JAZHOG010000001">
    <property type="protein sequence ID" value="MEJ8566115.1"/>
    <property type="molecule type" value="Genomic_DNA"/>
</dbReference>
<sequence>MRNMHVAALAMMLGLASVPVAAHHSGSMFEPEKTVTMTGVVKEFQYTNPHSWLIVTVANDDGTTSTWGFEAEGPSTLLRAGIRKSDFSPGTEITITGRPMRDGRTAAYWVNAVRASDGKEFNPGAGFQVEGADKGSF</sequence>
<dbReference type="AlphaFoldDB" id="A0AAW9RBK5"/>
<organism evidence="2 3">
    <name type="scientific">Elongatibacter sediminis</name>
    <dbReference type="NCBI Taxonomy" id="3119006"/>
    <lineage>
        <taxon>Bacteria</taxon>
        <taxon>Pseudomonadati</taxon>
        <taxon>Pseudomonadota</taxon>
        <taxon>Gammaproteobacteria</taxon>
        <taxon>Chromatiales</taxon>
        <taxon>Wenzhouxiangellaceae</taxon>
        <taxon>Elongatibacter</taxon>
    </lineage>
</organism>
<proteinExistence type="predicted"/>